<name>A0A835DW75_9POAL</name>
<feature type="region of interest" description="Disordered" evidence="1">
    <location>
        <begin position="1"/>
        <end position="62"/>
    </location>
</feature>
<reference evidence="3" key="1">
    <citation type="submission" date="2020-07" db="EMBL/GenBank/DDBJ databases">
        <title>Genome sequence and genetic diversity analysis of an under-domesticated orphan crop, white fonio (Digitaria exilis).</title>
        <authorList>
            <person name="Bennetzen J.L."/>
            <person name="Chen S."/>
            <person name="Ma X."/>
            <person name="Wang X."/>
            <person name="Yssel A.E.J."/>
            <person name="Chaluvadi S.R."/>
            <person name="Johnson M."/>
            <person name="Gangashetty P."/>
            <person name="Hamidou F."/>
            <person name="Sanogo M.D."/>
            <person name="Zwaenepoel A."/>
            <person name="Wallace J."/>
            <person name="Van De Peer Y."/>
            <person name="Van Deynze A."/>
        </authorList>
    </citation>
    <scope>NUCLEOTIDE SEQUENCE</scope>
    <source>
        <tissue evidence="3">Leaves</tissue>
    </source>
</reference>
<proteinExistence type="predicted"/>
<evidence type="ECO:0000313" key="3">
    <source>
        <dbReference type="EMBL" id="KAF8653903.1"/>
    </source>
</evidence>
<evidence type="ECO:0000313" key="4">
    <source>
        <dbReference type="Proteomes" id="UP000636709"/>
    </source>
</evidence>
<gene>
    <name evidence="3" type="ORF">HU200_062039</name>
</gene>
<comment type="caution">
    <text evidence="3">The sequence shown here is derived from an EMBL/GenBank/DDBJ whole genome shotgun (WGS) entry which is preliminary data.</text>
</comment>
<sequence length="268" mass="30867">MEVRHTEKFQTVYEAMKQDQGKRQKPKEIAPSQESHEDDRVPSKRPLGQKQSKQKSKKHDGEDEYAVQFATFIEMKAEEHRKHDQRWKAEKDLEERKLLWEQEQKIMFCDTSVLDETQKTYVIAMRKHIASAKEASVKGGVSTTVEFRVGFWVCSMCILDLHGAGGLSFSCYADGRLNLSFFGLSQLYRLEWRLFEWSSQLYFMEQTHSGSNGKQHIAKKQKAESMVGNNVIELTGHDVGVEREGQGWRCSHFSARRSGSGLVLKKEG</sequence>
<feature type="compositionally biased region" description="Basic and acidic residues" evidence="1">
    <location>
        <begin position="16"/>
        <end position="42"/>
    </location>
</feature>
<dbReference type="InterPro" id="IPR029466">
    <property type="entry name" value="NAM-associated_C"/>
</dbReference>
<dbReference type="Pfam" id="PF14303">
    <property type="entry name" value="NAM-associated"/>
    <property type="match status" value="1"/>
</dbReference>
<organism evidence="3 4">
    <name type="scientific">Digitaria exilis</name>
    <dbReference type="NCBI Taxonomy" id="1010633"/>
    <lineage>
        <taxon>Eukaryota</taxon>
        <taxon>Viridiplantae</taxon>
        <taxon>Streptophyta</taxon>
        <taxon>Embryophyta</taxon>
        <taxon>Tracheophyta</taxon>
        <taxon>Spermatophyta</taxon>
        <taxon>Magnoliopsida</taxon>
        <taxon>Liliopsida</taxon>
        <taxon>Poales</taxon>
        <taxon>Poaceae</taxon>
        <taxon>PACMAD clade</taxon>
        <taxon>Panicoideae</taxon>
        <taxon>Panicodae</taxon>
        <taxon>Paniceae</taxon>
        <taxon>Anthephorinae</taxon>
        <taxon>Digitaria</taxon>
    </lineage>
</organism>
<accession>A0A835DW75</accession>
<dbReference type="Proteomes" id="UP000636709">
    <property type="component" value="Unassembled WGS sequence"/>
</dbReference>
<feature type="domain" description="No apical meristem-associated C-terminal" evidence="2">
    <location>
        <begin position="24"/>
        <end position="129"/>
    </location>
</feature>
<keyword evidence="4" id="KW-1185">Reference proteome</keyword>
<evidence type="ECO:0000256" key="1">
    <source>
        <dbReference type="SAM" id="MobiDB-lite"/>
    </source>
</evidence>
<protein>
    <recommendedName>
        <fullName evidence="2">No apical meristem-associated C-terminal domain-containing protein</fullName>
    </recommendedName>
</protein>
<dbReference type="EMBL" id="JACEFO010002617">
    <property type="protein sequence ID" value="KAF8653903.1"/>
    <property type="molecule type" value="Genomic_DNA"/>
</dbReference>
<evidence type="ECO:0000259" key="2">
    <source>
        <dbReference type="Pfam" id="PF14303"/>
    </source>
</evidence>
<dbReference type="AlphaFoldDB" id="A0A835DW75"/>